<feature type="signal peptide" evidence="1">
    <location>
        <begin position="1"/>
        <end position="18"/>
    </location>
</feature>
<keyword evidence="4" id="KW-1185">Reference proteome</keyword>
<keyword evidence="1" id="KW-0732">Signal</keyword>
<dbReference type="GO" id="GO:0005576">
    <property type="term" value="C:extracellular region"/>
    <property type="evidence" value="ECO:0007669"/>
    <property type="project" value="InterPro"/>
</dbReference>
<protein>
    <recommendedName>
        <fullName evidence="2">Chitin-binding type-2 domain-containing protein</fullName>
    </recommendedName>
</protein>
<feature type="chain" id="PRO_5042270200" description="Chitin-binding type-2 domain-containing protein" evidence="1">
    <location>
        <begin position="19"/>
        <end position="233"/>
    </location>
</feature>
<feature type="domain" description="Chitin-binding type-2" evidence="2">
    <location>
        <begin position="155"/>
        <end position="220"/>
    </location>
</feature>
<dbReference type="PROSITE" id="PS51257">
    <property type="entry name" value="PROKAR_LIPOPROTEIN"/>
    <property type="match status" value="1"/>
</dbReference>
<dbReference type="SUPFAM" id="SSF57625">
    <property type="entry name" value="Invertebrate chitin-binding proteins"/>
    <property type="match status" value="1"/>
</dbReference>
<sequence length="233" mass="24884">MLRSVLLLLAIGVLGCQADCNVCAQPSNVACISDTQFRVCLNNELLDPVNSCPSGTYCTGETAVCQSDISLKACIGCGQCNDQRSFACVGVRTFALCLGTVAPSNITGSCAPNYVCNWDNANICGSAASGFSATCPLADDEELAPIYPNVTVTPNEYCRALQRAGRFPSGSTLATTCRQYIYCFQSEQIWYGAQYNCPGVTYFQPTTQVCNTTIPSHCTGAVSRLQVRNLLLL</sequence>
<evidence type="ECO:0000313" key="3">
    <source>
        <dbReference type="EMBL" id="KAH8371827.1"/>
    </source>
</evidence>
<dbReference type="GO" id="GO:0008061">
    <property type="term" value="F:chitin binding"/>
    <property type="evidence" value="ECO:0007669"/>
    <property type="project" value="InterPro"/>
</dbReference>
<name>A0AAD4PLQ6_9MUSC</name>
<dbReference type="InterPro" id="IPR036508">
    <property type="entry name" value="Chitin-bd_dom_sf"/>
</dbReference>
<reference evidence="3" key="1">
    <citation type="journal article" date="2021" name="Mol. Ecol. Resour.">
        <title>Phylogenomic analyses of the genus Drosophila reveals genomic signals of climate adaptation.</title>
        <authorList>
            <person name="Li F."/>
            <person name="Rane R.V."/>
            <person name="Luria V."/>
            <person name="Xiong Z."/>
            <person name="Chen J."/>
            <person name="Li Z."/>
            <person name="Catullo R.A."/>
            <person name="Griffin P.C."/>
            <person name="Schiffer M."/>
            <person name="Pearce S."/>
            <person name="Lee S.F."/>
            <person name="McElroy K."/>
            <person name="Stocker A."/>
            <person name="Shirriffs J."/>
            <person name="Cockerell F."/>
            <person name="Coppin C."/>
            <person name="Sgro C.M."/>
            <person name="Karger A."/>
            <person name="Cain J.W."/>
            <person name="Weber J.A."/>
            <person name="Santpere G."/>
            <person name="Kirschner M.W."/>
            <person name="Hoffmann A.A."/>
            <person name="Oakeshott J.G."/>
            <person name="Zhang G."/>
        </authorList>
    </citation>
    <scope>NUCLEOTIDE SEQUENCE</scope>
    <source>
        <strain evidence="3">BGI-SZ-2011g</strain>
    </source>
</reference>
<evidence type="ECO:0000256" key="1">
    <source>
        <dbReference type="SAM" id="SignalP"/>
    </source>
</evidence>
<gene>
    <name evidence="3" type="ORF">KR093_008981</name>
</gene>
<evidence type="ECO:0000313" key="4">
    <source>
        <dbReference type="Proteomes" id="UP001200034"/>
    </source>
</evidence>
<dbReference type="Proteomes" id="UP001200034">
    <property type="component" value="Unassembled WGS sequence"/>
</dbReference>
<evidence type="ECO:0000259" key="2">
    <source>
        <dbReference type="PROSITE" id="PS50940"/>
    </source>
</evidence>
<dbReference type="Pfam" id="PF01607">
    <property type="entry name" value="CBM_14"/>
    <property type="match status" value="1"/>
</dbReference>
<proteinExistence type="predicted"/>
<dbReference type="PROSITE" id="PS50940">
    <property type="entry name" value="CHIT_BIND_II"/>
    <property type="match status" value="1"/>
</dbReference>
<dbReference type="InterPro" id="IPR002557">
    <property type="entry name" value="Chitin-bd_dom"/>
</dbReference>
<accession>A0AAD4PLQ6</accession>
<dbReference type="AlphaFoldDB" id="A0AAD4PLQ6"/>
<dbReference type="EMBL" id="JAJJHW010002585">
    <property type="protein sequence ID" value="KAH8371827.1"/>
    <property type="molecule type" value="Genomic_DNA"/>
</dbReference>
<organism evidence="3 4">
    <name type="scientific">Drosophila rubida</name>
    <dbReference type="NCBI Taxonomy" id="30044"/>
    <lineage>
        <taxon>Eukaryota</taxon>
        <taxon>Metazoa</taxon>
        <taxon>Ecdysozoa</taxon>
        <taxon>Arthropoda</taxon>
        <taxon>Hexapoda</taxon>
        <taxon>Insecta</taxon>
        <taxon>Pterygota</taxon>
        <taxon>Neoptera</taxon>
        <taxon>Endopterygota</taxon>
        <taxon>Diptera</taxon>
        <taxon>Brachycera</taxon>
        <taxon>Muscomorpha</taxon>
        <taxon>Ephydroidea</taxon>
        <taxon>Drosophilidae</taxon>
        <taxon>Drosophila</taxon>
    </lineage>
</organism>
<comment type="caution">
    <text evidence="3">The sequence shown here is derived from an EMBL/GenBank/DDBJ whole genome shotgun (WGS) entry which is preliminary data.</text>
</comment>